<organism evidence="2 3">
    <name type="scientific">Halorubrum pallidum</name>
    <dbReference type="NCBI Taxonomy" id="1526114"/>
    <lineage>
        <taxon>Archaea</taxon>
        <taxon>Methanobacteriati</taxon>
        <taxon>Methanobacteriota</taxon>
        <taxon>Stenosarchaea group</taxon>
        <taxon>Halobacteria</taxon>
        <taxon>Halobacteriales</taxon>
        <taxon>Haloferacaceae</taxon>
        <taxon>Halorubrum</taxon>
    </lineage>
</organism>
<name>A0ABD5T1W1_9EURY</name>
<dbReference type="Proteomes" id="UP001596274">
    <property type="component" value="Unassembled WGS sequence"/>
</dbReference>
<comment type="caution">
    <text evidence="2">The sequence shown here is derived from an EMBL/GenBank/DDBJ whole genome shotgun (WGS) entry which is preliminary data.</text>
</comment>
<dbReference type="EMBL" id="JBHSWT010000390">
    <property type="protein sequence ID" value="MFC6771463.1"/>
    <property type="molecule type" value="Genomic_DNA"/>
</dbReference>
<sequence>MAANNETQGRLGDFEEFDRTTFDAETLSDGEGLDGREESAHTENMVVVPEYDEYGYVFDSDPTYTLYSASGSEYTVDPRGECGCPDMIFNSPEDGCKHQQRVVAELNDGRVPVPDAPVDEWFTTAFVERAEAAAEQAAELRANDDANKSEVDAGEAIVEGFKTAFEAFRDRVGDDVAPLAEHVDAPIPDDG</sequence>
<reference evidence="2 3" key="1">
    <citation type="journal article" date="2019" name="Int. J. Syst. Evol. Microbiol.">
        <title>The Global Catalogue of Microorganisms (GCM) 10K type strain sequencing project: providing services to taxonomists for standard genome sequencing and annotation.</title>
        <authorList>
            <consortium name="The Broad Institute Genomics Platform"/>
            <consortium name="The Broad Institute Genome Sequencing Center for Infectious Disease"/>
            <person name="Wu L."/>
            <person name="Ma J."/>
        </authorList>
    </citation>
    <scope>NUCLEOTIDE SEQUENCE [LARGE SCALE GENOMIC DNA]</scope>
    <source>
        <strain evidence="2 3">PJ61</strain>
    </source>
</reference>
<gene>
    <name evidence="2" type="ORF">ACFQDD_08045</name>
</gene>
<feature type="region of interest" description="Disordered" evidence="1">
    <location>
        <begin position="1"/>
        <end position="40"/>
    </location>
</feature>
<proteinExistence type="predicted"/>
<evidence type="ECO:0000313" key="2">
    <source>
        <dbReference type="EMBL" id="MFC6771463.1"/>
    </source>
</evidence>
<evidence type="ECO:0000256" key="1">
    <source>
        <dbReference type="SAM" id="MobiDB-lite"/>
    </source>
</evidence>
<evidence type="ECO:0000313" key="3">
    <source>
        <dbReference type="Proteomes" id="UP001596274"/>
    </source>
</evidence>
<keyword evidence="3" id="KW-1185">Reference proteome</keyword>
<dbReference type="AlphaFoldDB" id="A0ABD5T1W1"/>
<evidence type="ECO:0008006" key="4">
    <source>
        <dbReference type="Google" id="ProtNLM"/>
    </source>
</evidence>
<accession>A0ABD5T1W1</accession>
<protein>
    <recommendedName>
        <fullName evidence="4">SWIM-type domain-containing protein</fullName>
    </recommendedName>
</protein>